<evidence type="ECO:0000256" key="6">
    <source>
        <dbReference type="ARBA" id="ARBA00023237"/>
    </source>
</evidence>
<feature type="chain" id="PRO_5041306052" evidence="9">
    <location>
        <begin position="30"/>
        <end position="1130"/>
    </location>
</feature>
<evidence type="ECO:0000256" key="9">
    <source>
        <dbReference type="SAM" id="SignalP"/>
    </source>
</evidence>
<keyword evidence="6" id="KW-0998">Cell outer membrane</keyword>
<keyword evidence="9" id="KW-0732">Signal</keyword>
<evidence type="ECO:0000313" key="11">
    <source>
        <dbReference type="EMBL" id="MCW6534217.1"/>
    </source>
</evidence>
<dbReference type="Gene3D" id="3.55.50.30">
    <property type="match status" value="1"/>
</dbReference>
<feature type="domain" description="Secretin/TonB short N-terminal" evidence="10">
    <location>
        <begin position="59"/>
        <end position="110"/>
    </location>
</feature>
<evidence type="ECO:0000259" key="10">
    <source>
        <dbReference type="SMART" id="SM00965"/>
    </source>
</evidence>
<dbReference type="PANTHER" id="PTHR47234:SF2">
    <property type="entry name" value="TONB-DEPENDENT RECEPTOR"/>
    <property type="match status" value="1"/>
</dbReference>
<accession>A0AA41Z547</accession>
<dbReference type="GO" id="GO:0009279">
    <property type="term" value="C:cell outer membrane"/>
    <property type="evidence" value="ECO:0007669"/>
    <property type="project" value="UniProtKB-SubCell"/>
</dbReference>
<evidence type="ECO:0000256" key="4">
    <source>
        <dbReference type="ARBA" id="ARBA00023004"/>
    </source>
</evidence>
<feature type="signal peptide" evidence="9">
    <location>
        <begin position="1"/>
        <end position="29"/>
    </location>
</feature>
<evidence type="ECO:0000256" key="7">
    <source>
        <dbReference type="RuleBase" id="RU003357"/>
    </source>
</evidence>
<dbReference type="Gene3D" id="2.170.130.10">
    <property type="entry name" value="TonB-dependent receptor, plug domain"/>
    <property type="match status" value="1"/>
</dbReference>
<comment type="caution">
    <text evidence="11">The sequence shown here is derived from an EMBL/GenBank/DDBJ whole genome shotgun (WGS) entry which is preliminary data.</text>
</comment>
<keyword evidence="11" id="KW-0675">Receptor</keyword>
<keyword evidence="3" id="KW-0406">Ion transport</keyword>
<dbReference type="Proteomes" id="UP001165565">
    <property type="component" value="Unassembled WGS sequence"/>
</dbReference>
<dbReference type="SMART" id="SM00965">
    <property type="entry name" value="STN"/>
    <property type="match status" value="1"/>
</dbReference>
<evidence type="ECO:0000256" key="1">
    <source>
        <dbReference type="ARBA" id="ARBA00004442"/>
    </source>
</evidence>
<dbReference type="AlphaFoldDB" id="A0AA41Z547"/>
<keyword evidence="7" id="KW-0798">TonB box</keyword>
<dbReference type="InterPro" id="IPR000531">
    <property type="entry name" value="Beta-barrel_TonB"/>
</dbReference>
<evidence type="ECO:0000313" key="12">
    <source>
        <dbReference type="Proteomes" id="UP001165565"/>
    </source>
</evidence>
<evidence type="ECO:0000256" key="5">
    <source>
        <dbReference type="ARBA" id="ARBA00023136"/>
    </source>
</evidence>
<sequence length="1130" mass="120445">MIGGIGRWALIAQASAAVMAVATISPAAAAAAQAQVTRFDIPAQSLGGALQAFSKQSGYRLLFPSANVAALRAPAVVGSYAAESALAKILEGTPLKIASINGRVVALTLREPAKQMSRRIASTTHFVPAPQEASPGAAAPAPAPAEDVDQTPVQDVVVVGSQIKGAKINDALPVTLIGQREIQDSGAVSGDELFRSVPQFGDVTFNSSYLPQSSNAARGDVGSVNLRNLGIGNTLVMLNGRRVVQHPTSQANDQLVPVLTYNTNAIPVNGLERLEVLRDGAAAIYGADAVAGVVNTVLKKDYNGGDVSLQYGGAEGTRLRELNASGVFGSNFAGGKGNITLFASYDRGTGLLTTDQYFTASADRRPLFVGTRFEGNSKLDGRSTTTPWLGGTVVKTGSNPVMAGGTAVTTRAGAFQIQPATLSGCNTALGNGLCTTTGGLNAALREDHIAEGTSVIPRLNRVNLFLTGHYDFDDVTAFWEAGYYYAKTHAVQRPIETLTSIPITVPASNYWNPFGPVTFADGTPNPNRIPGLNIPAGGLPVRINNYAFRDFGQINVDVTNKQFRTLFGLRGEWNGFNWETAGSYSEATVRDVSDNISRTKLAEILALSTPAAYNPFNGGTLATPSLGDGTPSNATSIDAARQKLVRFTKATLATYDFRVSKKDLITLPGGDVGFASGIEARRETQLDDRDARIDGTIDYIDPYTKTAVSDFANLSKNPDTRGARMVFSAYGELAVPVVSPEMSVPLVRSLNLQVAGRFENYSDFGDIAVPKVAGSWDVVKGFRLRGSWAKSFRAPNLEQVNAQVIARTNTRTDYAFCEADFRRGAFAKFSDCSAPGSPRRMNVTALRSGNPDLQPERATTWSVGAVVEPPIPDRFGHLTLTADYWRVKQTGLIGIFGEGNALILDYLLRQSGETNPNVVRAAPTADDLAAFAGTGLAPAGQVLYVKDQYVNLLPQTVRGLDLNAVYSVRDTGIGDFNVAVNVSHLFEFYQDPSPGIAALMAARAAGKINKDTVITGGGSLLRLNSRPAWKWSASFNWSLENVSVGAFTQYIGSVEDDSIDSASAPWVVDGQLTANLYAEYRFTGALKGASIRIGARNITNEAPPLAATGYLGTLYTPMRRYWYANMRYRF</sequence>
<comment type="subcellular location">
    <subcellularLocation>
        <location evidence="1 7">Cell outer membrane</location>
    </subcellularLocation>
</comment>
<evidence type="ECO:0000256" key="2">
    <source>
        <dbReference type="ARBA" id="ARBA00022448"/>
    </source>
</evidence>
<feature type="compositionally biased region" description="Low complexity" evidence="8">
    <location>
        <begin position="128"/>
        <end position="140"/>
    </location>
</feature>
<comment type="similarity">
    <text evidence="7">Belongs to the TonB-dependent receptor family.</text>
</comment>
<protein>
    <submittedName>
        <fullName evidence="11">TonB-dependent receptor</fullName>
    </submittedName>
</protein>
<keyword evidence="4" id="KW-0408">Iron</keyword>
<dbReference type="Pfam" id="PF00593">
    <property type="entry name" value="TonB_dep_Rec_b-barrel"/>
    <property type="match status" value="1"/>
</dbReference>
<keyword evidence="12" id="KW-1185">Reference proteome</keyword>
<evidence type="ECO:0000256" key="8">
    <source>
        <dbReference type="SAM" id="MobiDB-lite"/>
    </source>
</evidence>
<dbReference type="GO" id="GO:0006826">
    <property type="term" value="P:iron ion transport"/>
    <property type="evidence" value="ECO:0007669"/>
    <property type="project" value="UniProtKB-KW"/>
</dbReference>
<dbReference type="RefSeq" id="WP_265268155.1">
    <property type="nucleotide sequence ID" value="NZ_JANFAV010000002.1"/>
</dbReference>
<dbReference type="PANTHER" id="PTHR47234">
    <property type="match status" value="1"/>
</dbReference>
<reference evidence="11" key="1">
    <citation type="submission" date="2022-06" db="EMBL/GenBank/DDBJ databases">
        <title>Sphingomonas sp. nov. isolated from rhizosphere soil of tomato.</title>
        <authorList>
            <person name="Dong H."/>
            <person name="Gao R."/>
        </authorList>
    </citation>
    <scope>NUCLEOTIDE SEQUENCE</scope>
    <source>
        <strain evidence="11">MMSM24</strain>
    </source>
</reference>
<feature type="region of interest" description="Disordered" evidence="8">
    <location>
        <begin position="128"/>
        <end position="147"/>
    </location>
</feature>
<keyword evidence="5 7" id="KW-0472">Membrane</keyword>
<keyword evidence="3" id="KW-0410">Iron transport</keyword>
<dbReference type="InterPro" id="IPR011662">
    <property type="entry name" value="Secretin/TonB_short_N"/>
</dbReference>
<dbReference type="EMBL" id="JANFAV010000002">
    <property type="protein sequence ID" value="MCW6534217.1"/>
    <property type="molecule type" value="Genomic_DNA"/>
</dbReference>
<dbReference type="InterPro" id="IPR012910">
    <property type="entry name" value="Plug_dom"/>
</dbReference>
<dbReference type="Gene3D" id="2.40.170.20">
    <property type="entry name" value="TonB-dependent receptor, beta-barrel domain"/>
    <property type="match status" value="1"/>
</dbReference>
<name>A0AA41Z547_9SPHN</name>
<organism evidence="11 12">
    <name type="scientific">Sphingomonas lycopersici</name>
    <dbReference type="NCBI Taxonomy" id="2951807"/>
    <lineage>
        <taxon>Bacteria</taxon>
        <taxon>Pseudomonadati</taxon>
        <taxon>Pseudomonadota</taxon>
        <taxon>Alphaproteobacteria</taxon>
        <taxon>Sphingomonadales</taxon>
        <taxon>Sphingomonadaceae</taxon>
        <taxon>Sphingomonas</taxon>
    </lineage>
</organism>
<dbReference type="SUPFAM" id="SSF56935">
    <property type="entry name" value="Porins"/>
    <property type="match status" value="1"/>
</dbReference>
<keyword evidence="2" id="KW-0813">Transport</keyword>
<dbReference type="InterPro" id="IPR036942">
    <property type="entry name" value="Beta-barrel_TonB_sf"/>
</dbReference>
<dbReference type="Pfam" id="PF07715">
    <property type="entry name" value="Plug"/>
    <property type="match status" value="1"/>
</dbReference>
<dbReference type="InterPro" id="IPR037066">
    <property type="entry name" value="Plug_dom_sf"/>
</dbReference>
<proteinExistence type="inferred from homology"/>
<gene>
    <name evidence="11" type="ORF">NEE01_05390</name>
</gene>
<evidence type="ECO:0000256" key="3">
    <source>
        <dbReference type="ARBA" id="ARBA00022496"/>
    </source>
</evidence>